<gene>
    <name evidence="2" type="ORF">JQC75_11670</name>
</gene>
<reference evidence="2 3" key="1">
    <citation type="journal article" date="2012" name="Antonie Van Leeuwenhoek">
        <title>Shewanella litorisediminis sp. nov., a gammaproteobacterium isolated from a tidal flat sediment.</title>
        <authorList>
            <person name="Lee M.H."/>
            <person name="Yoon J.H."/>
        </authorList>
    </citation>
    <scope>NUCLEOTIDE SEQUENCE [LARGE SCALE GENOMIC DNA]</scope>
    <source>
        <strain evidence="2 3">SMK1-12</strain>
    </source>
</reference>
<evidence type="ECO:0000313" key="2">
    <source>
        <dbReference type="EMBL" id="QRH00542.1"/>
    </source>
</evidence>
<evidence type="ECO:0000313" key="3">
    <source>
        <dbReference type="Proteomes" id="UP000596252"/>
    </source>
</evidence>
<feature type="compositionally biased region" description="Polar residues" evidence="1">
    <location>
        <begin position="221"/>
        <end position="234"/>
    </location>
</feature>
<feature type="region of interest" description="Disordered" evidence="1">
    <location>
        <begin position="221"/>
        <end position="241"/>
    </location>
</feature>
<dbReference type="Proteomes" id="UP000596252">
    <property type="component" value="Chromosome"/>
</dbReference>
<dbReference type="EMBL" id="CP069213">
    <property type="protein sequence ID" value="QRH00542.1"/>
    <property type="molecule type" value="Genomic_DNA"/>
</dbReference>
<keyword evidence="3" id="KW-1185">Reference proteome</keyword>
<accession>A0ABX7FZR2</accession>
<name>A0ABX7FZR2_9GAMM</name>
<evidence type="ECO:0000256" key="1">
    <source>
        <dbReference type="SAM" id="MobiDB-lite"/>
    </source>
</evidence>
<organism evidence="2 3">
    <name type="scientific">Shewanella litorisediminis</name>
    <dbReference type="NCBI Taxonomy" id="1173586"/>
    <lineage>
        <taxon>Bacteria</taxon>
        <taxon>Pseudomonadati</taxon>
        <taxon>Pseudomonadota</taxon>
        <taxon>Gammaproteobacteria</taxon>
        <taxon>Alteromonadales</taxon>
        <taxon>Shewanellaceae</taxon>
        <taxon>Shewanella</taxon>
    </lineage>
</organism>
<sequence>MTQISALTSILTNNSSANAETTLLPVKLSQAQGAALLTLANTSYLIKPPADLSRFLGQTLMLRVPLQGAAPSLTVATLVALAPSILLPFPGALAEQIRRLGIDTEKLLSLTRAPGGYLLGDARYTSGQLSFKGGYQLPLPALQQQQPEQMRARIIAQGSELKLMLDPIKAEMKVSLDAISGNTAPVTKNLVTAPITPEAILSTLQKKLTGQAVSQIVTANSTDNTTKPTMSATSPREPVAPNDIKAATNPISESKPTSPNALSDPGIAGKVTAGTLAEPKNQQTDLFGRKTAEVTDKVPGDKHLQIKAPNDQQTDSKDANLKKINAGPNVDPQFKAQVGTHLAAGKRLLMNLDKTGALPEVKLADTEQAPPATTPEAARRLLALLRPLPVTMFMGSMAIQEAIAAANGNQLLARQGAVADAVLHQPLAMVFQLLLGGAALKREHSLTPLMNQWLNIAAKATGINLQDAIALADDDTLDSLMQLAQVRREYAEASNPRDGWFFCLPYLLGEKQRQLEGHWQRQAGREQEDNAESWRLKLKFSLSDADLLVDAKRTPSALDVQLVCSQEKLNSRVGNYLPVLQTHLQSLGFGTTILSCRHDTVPGSLLPGKAFAVDLRA</sequence>
<evidence type="ECO:0008006" key="4">
    <source>
        <dbReference type="Google" id="ProtNLM"/>
    </source>
</evidence>
<protein>
    <recommendedName>
        <fullName evidence="4">Flagellar hook-length control protein-like C-terminal domain-containing protein</fullName>
    </recommendedName>
</protein>
<dbReference type="RefSeq" id="WP_203324265.1">
    <property type="nucleotide sequence ID" value="NZ_CP069213.1"/>
</dbReference>
<proteinExistence type="predicted"/>